<accession>S8EG61</accession>
<dbReference type="PANTHER" id="PTHR13018:SF109">
    <property type="entry name" value="CSC1-LIKE PROTEIN HYP1"/>
    <property type="match status" value="1"/>
</dbReference>
<gene>
    <name evidence="4" type="ORF">M569_03112</name>
</gene>
<dbReference type="Proteomes" id="UP000015453">
    <property type="component" value="Unassembled WGS sequence"/>
</dbReference>
<evidence type="ECO:0000256" key="1">
    <source>
        <dbReference type="SAM" id="Phobius"/>
    </source>
</evidence>
<dbReference type="Pfam" id="PF14703">
    <property type="entry name" value="PHM7_cyt"/>
    <property type="match status" value="1"/>
</dbReference>
<evidence type="ECO:0000259" key="2">
    <source>
        <dbReference type="Pfam" id="PF13967"/>
    </source>
</evidence>
<proteinExistence type="predicted"/>
<evidence type="ECO:0000313" key="4">
    <source>
        <dbReference type="EMBL" id="EPS71647.1"/>
    </source>
</evidence>
<keyword evidence="1" id="KW-0472">Membrane</keyword>
<feature type="transmembrane region" description="Helical" evidence="1">
    <location>
        <begin position="149"/>
        <end position="169"/>
    </location>
</feature>
<dbReference type="Pfam" id="PF13967">
    <property type="entry name" value="RSN1_TM"/>
    <property type="match status" value="1"/>
</dbReference>
<dbReference type="OrthoDB" id="1689567at2759"/>
<feature type="transmembrane region" description="Helical" evidence="1">
    <location>
        <begin position="100"/>
        <end position="119"/>
    </location>
</feature>
<dbReference type="InterPro" id="IPR045122">
    <property type="entry name" value="Csc1-like"/>
</dbReference>
<keyword evidence="5" id="KW-1185">Reference proteome</keyword>
<dbReference type="GO" id="GO:0005227">
    <property type="term" value="F:calcium-activated cation channel activity"/>
    <property type="evidence" value="ECO:0007669"/>
    <property type="project" value="InterPro"/>
</dbReference>
<feature type="domain" description="CSC1/OSCA1-like cytosolic" evidence="3">
    <location>
        <begin position="191"/>
        <end position="346"/>
    </location>
</feature>
<evidence type="ECO:0000313" key="5">
    <source>
        <dbReference type="Proteomes" id="UP000015453"/>
    </source>
</evidence>
<dbReference type="InterPro" id="IPR032880">
    <property type="entry name" value="CSC1/OSCA1-like_N"/>
</dbReference>
<feature type="non-terminal residue" evidence="4">
    <location>
        <position position="400"/>
    </location>
</feature>
<comment type="caution">
    <text evidence="4">The sequence shown here is derived from an EMBL/GenBank/DDBJ whole genome shotgun (WGS) entry which is preliminary data.</text>
</comment>
<evidence type="ECO:0000259" key="3">
    <source>
        <dbReference type="Pfam" id="PF14703"/>
    </source>
</evidence>
<keyword evidence="1" id="KW-1133">Transmembrane helix</keyword>
<evidence type="ECO:0008006" key="6">
    <source>
        <dbReference type="Google" id="ProtNLM"/>
    </source>
</evidence>
<dbReference type="InterPro" id="IPR027815">
    <property type="entry name" value="CSC1/OSCA1-like_cyt"/>
</dbReference>
<keyword evidence="1" id="KW-0812">Transmembrane</keyword>
<reference evidence="4 5" key="1">
    <citation type="journal article" date="2013" name="BMC Genomics">
        <title>The miniature genome of a carnivorous plant Genlisea aurea contains a low number of genes and short non-coding sequences.</title>
        <authorList>
            <person name="Leushkin E.V."/>
            <person name="Sutormin R.A."/>
            <person name="Nabieva E.R."/>
            <person name="Penin A.A."/>
            <person name="Kondrashov A.S."/>
            <person name="Logacheva M.D."/>
        </authorList>
    </citation>
    <scope>NUCLEOTIDE SEQUENCE [LARGE SCALE GENOMIC DNA]</scope>
</reference>
<sequence>EAMILSALLTSVLINVVLCLFFIVIYSILRKRPGKAHLYVPRLVVEGKFSVGIESGLGRRLFSSLKWIKEAWMPSEDELLLHCGLDAVVFMRIFVFGLRVFRFAVIIGVFILLPFNYLGNQLNVDLTNLPNKSLEAFSISNVDDGSSRLWIHFAAVYVFTAVVCYLLYFEYDDIASKRIAYFYSSKPKPSHFTILVRSIPTASGSSLSENVERFFHQYYPTTYLSHTTVRRTSKLKELIAQANKQYKELSRMKSKSPSEQRFRRSGFLGIFGKKVNLVDQYEKKLEDIEGNVRTERSFTAGKEVPAAFVSFKSRFSAAVASRIQQGVKPTEWLTEVAPDPRDVYWPFFSASFMKRWICTIFVIFVCIVITVLFLVPVVIVQGLTHLDQLENLFPFLSGIL</sequence>
<feature type="non-terminal residue" evidence="4">
    <location>
        <position position="1"/>
    </location>
</feature>
<dbReference type="PANTHER" id="PTHR13018">
    <property type="entry name" value="PROBABLE MEMBRANE PROTEIN DUF221-RELATED"/>
    <property type="match status" value="1"/>
</dbReference>
<name>S8EG61_9LAMI</name>
<organism evidence="4 5">
    <name type="scientific">Genlisea aurea</name>
    <dbReference type="NCBI Taxonomy" id="192259"/>
    <lineage>
        <taxon>Eukaryota</taxon>
        <taxon>Viridiplantae</taxon>
        <taxon>Streptophyta</taxon>
        <taxon>Embryophyta</taxon>
        <taxon>Tracheophyta</taxon>
        <taxon>Spermatophyta</taxon>
        <taxon>Magnoliopsida</taxon>
        <taxon>eudicotyledons</taxon>
        <taxon>Gunneridae</taxon>
        <taxon>Pentapetalae</taxon>
        <taxon>asterids</taxon>
        <taxon>lamiids</taxon>
        <taxon>Lamiales</taxon>
        <taxon>Lentibulariaceae</taxon>
        <taxon>Genlisea</taxon>
    </lineage>
</organism>
<feature type="transmembrane region" description="Helical" evidence="1">
    <location>
        <begin position="6"/>
        <end position="29"/>
    </location>
</feature>
<feature type="transmembrane region" description="Helical" evidence="1">
    <location>
        <begin position="356"/>
        <end position="379"/>
    </location>
</feature>
<dbReference type="AlphaFoldDB" id="S8EG61"/>
<feature type="domain" description="CSC1/OSCA1-like N-terminal transmembrane" evidence="2">
    <location>
        <begin position="7"/>
        <end position="170"/>
    </location>
</feature>
<protein>
    <recommendedName>
        <fullName evidence="6">CSC1-like protein</fullName>
    </recommendedName>
</protein>
<dbReference type="GO" id="GO:0005886">
    <property type="term" value="C:plasma membrane"/>
    <property type="evidence" value="ECO:0007669"/>
    <property type="project" value="TreeGrafter"/>
</dbReference>
<dbReference type="EMBL" id="AUSU01001162">
    <property type="protein sequence ID" value="EPS71647.1"/>
    <property type="molecule type" value="Genomic_DNA"/>
</dbReference>